<dbReference type="Gene3D" id="3.15.10.40">
    <property type="entry name" value="Uncharacterised protein PF07273, DUF1439"/>
    <property type="match status" value="1"/>
</dbReference>
<evidence type="ECO:0008006" key="2">
    <source>
        <dbReference type="Google" id="ProtNLM"/>
    </source>
</evidence>
<sequence length="176" mass="19711">MYRGMIAMLFTVWCTACGSDLLQREIHFTSHQLQRKVDGIFPVEERKGLVRARFTQPQILLRPGTDRIGLSLDVQIRLPGGKKMDGSLILGSALQYESSRGEILLADPLIEDVQIDGVPKRFEDLIHTLSKVVAKRYLAQIPIYRLQADDVEESLAKLVLRSVTVQDGEVVVVLGL</sequence>
<dbReference type="EMBL" id="UINC01194972">
    <property type="protein sequence ID" value="SVE11329.1"/>
    <property type="molecule type" value="Genomic_DNA"/>
</dbReference>
<proteinExistence type="predicted"/>
<name>A0A383AUY1_9ZZZZ</name>
<dbReference type="InterPro" id="IPR010835">
    <property type="entry name" value="DUF1439"/>
</dbReference>
<gene>
    <name evidence="1" type="ORF">METZ01_LOCUS464183</name>
</gene>
<reference evidence="1" key="1">
    <citation type="submission" date="2018-05" db="EMBL/GenBank/DDBJ databases">
        <authorList>
            <person name="Lanie J.A."/>
            <person name="Ng W.-L."/>
            <person name="Kazmierczak K.M."/>
            <person name="Andrzejewski T.M."/>
            <person name="Davidsen T.M."/>
            <person name="Wayne K.J."/>
            <person name="Tettelin H."/>
            <person name="Glass J.I."/>
            <person name="Rusch D."/>
            <person name="Podicherti R."/>
            <person name="Tsui H.-C.T."/>
            <person name="Winkler M.E."/>
        </authorList>
    </citation>
    <scope>NUCLEOTIDE SEQUENCE</scope>
</reference>
<accession>A0A383AUY1</accession>
<organism evidence="1">
    <name type="scientific">marine metagenome</name>
    <dbReference type="NCBI Taxonomy" id="408172"/>
    <lineage>
        <taxon>unclassified sequences</taxon>
        <taxon>metagenomes</taxon>
        <taxon>ecological metagenomes</taxon>
    </lineage>
</organism>
<protein>
    <recommendedName>
        <fullName evidence="2">DUF1439 domain-containing protein</fullName>
    </recommendedName>
</protein>
<dbReference type="Pfam" id="PF07273">
    <property type="entry name" value="DUF1439"/>
    <property type="match status" value="1"/>
</dbReference>
<evidence type="ECO:0000313" key="1">
    <source>
        <dbReference type="EMBL" id="SVE11329.1"/>
    </source>
</evidence>
<dbReference type="AlphaFoldDB" id="A0A383AUY1"/>